<evidence type="ECO:0000313" key="3">
    <source>
        <dbReference type="EMBL" id="ADQ79107.1"/>
    </source>
</evidence>
<keyword evidence="1 3" id="KW-0413">Isomerase</keyword>
<dbReference type="HOGENOM" id="CLU_041674_0_0_10"/>
<name>E4T313_PALPW</name>
<reference key="1">
    <citation type="submission" date="2010-11" db="EMBL/GenBank/DDBJ databases">
        <title>The complete genome of Paludibacter propionicigenes DSM 17365.</title>
        <authorList>
            <consortium name="US DOE Joint Genome Institute (JGI-PGF)"/>
            <person name="Lucas S."/>
            <person name="Copeland A."/>
            <person name="Lapidus A."/>
            <person name="Bruce D."/>
            <person name="Goodwin L."/>
            <person name="Pitluck S."/>
            <person name="Kyrpides N."/>
            <person name="Mavromatis K."/>
            <person name="Ivanova N."/>
            <person name="Munk A.C."/>
            <person name="Brettin T."/>
            <person name="Detter J.C."/>
            <person name="Han C."/>
            <person name="Tapia R."/>
            <person name="Land M."/>
            <person name="Hauser L."/>
            <person name="Markowitz V."/>
            <person name="Cheng J.-F."/>
            <person name="Hugenholtz P."/>
            <person name="Woyke T."/>
            <person name="Wu D."/>
            <person name="Gronow S."/>
            <person name="Wellnitz S."/>
            <person name="Brambilla E."/>
            <person name="Klenk H.-P."/>
            <person name="Eisen J.A."/>
        </authorList>
    </citation>
    <scope>NUCLEOTIDE SEQUENCE</scope>
    <source>
        <strain>WB4</strain>
    </source>
</reference>
<dbReference type="Pfam" id="PF02350">
    <property type="entry name" value="Epimerase_2"/>
    <property type="match status" value="1"/>
</dbReference>
<organism evidence="3 4">
    <name type="scientific">Paludibacter propionicigenes (strain DSM 17365 / JCM 13257 / WB4)</name>
    <dbReference type="NCBI Taxonomy" id="694427"/>
    <lineage>
        <taxon>Bacteria</taxon>
        <taxon>Pseudomonadati</taxon>
        <taxon>Bacteroidota</taxon>
        <taxon>Bacteroidia</taxon>
        <taxon>Bacteroidales</taxon>
        <taxon>Paludibacteraceae</taxon>
        <taxon>Paludibacter</taxon>
    </lineage>
</organism>
<dbReference type="EMBL" id="CP002345">
    <property type="protein sequence ID" value="ADQ79107.1"/>
    <property type="molecule type" value="Genomic_DNA"/>
</dbReference>
<dbReference type="EC" id="5.1.3.14" evidence="3"/>
<reference evidence="3 4" key="2">
    <citation type="journal article" date="2011" name="Stand. Genomic Sci.">
        <title>Complete genome sequence of Paludibacter propionicigenes type strain (WB4).</title>
        <authorList>
            <person name="Gronow S."/>
            <person name="Munk C."/>
            <person name="Lapidus A."/>
            <person name="Nolan M."/>
            <person name="Lucas S."/>
            <person name="Hammon N."/>
            <person name="Deshpande S."/>
            <person name="Cheng J.F."/>
            <person name="Tapia R."/>
            <person name="Han C."/>
            <person name="Goodwin L."/>
            <person name="Pitluck S."/>
            <person name="Liolios K."/>
            <person name="Ivanova N."/>
            <person name="Mavromatis K."/>
            <person name="Mikhailova N."/>
            <person name="Pati A."/>
            <person name="Chen A."/>
            <person name="Palaniappan K."/>
            <person name="Land M."/>
            <person name="Hauser L."/>
            <person name="Chang Y.J."/>
            <person name="Jeffries C.D."/>
            <person name="Brambilla E."/>
            <person name="Rohde M."/>
            <person name="Goker M."/>
            <person name="Detter J.C."/>
            <person name="Woyke T."/>
            <person name="Bristow J."/>
            <person name="Eisen J.A."/>
            <person name="Markowitz V."/>
            <person name="Hugenholtz P."/>
            <person name="Kyrpides N.C."/>
            <person name="Klenk H.P."/>
        </authorList>
    </citation>
    <scope>NUCLEOTIDE SEQUENCE [LARGE SCALE GENOMIC DNA]</scope>
    <source>
        <strain evidence="4">DSM 17365 / JCM 13257 / WB4</strain>
    </source>
</reference>
<sequence length="381" mass="43123">MNNIKKLKVLTVVGTRPEIIRLSCVLQKLDASDAIEHILVHTGQNYDYELNEVFFEDLGLRTPDYFLNAAGKNATETAGLILINIDSVLEEVQPDAFLVLGDTNSCLCAIAAKKRHIPIFHMEAGNRCFDQRVPEESNRKIVDHTADINLTYSDIAREYLLAEGLRPDRIIKTGSPMYEVLTTYLPKVKASTILEDLSLTAENYFVVSAHREENIASEKNFFHLVEILNIVASTYNLPVIVSTHPRTRKMIDKHDLKFHENVKLMKPMGLSDYIALQMNAKAVLSDSGTISEESSILNFRALNIREAHERPEAMEEASVMMVGLNPERVMQGLVQLETQQKGADRNFRPVADYSMPNVSDKVVRIILSYTDYVKRVVWQEV</sequence>
<dbReference type="InterPro" id="IPR003331">
    <property type="entry name" value="UDP_GlcNAc_Epimerase_2_dom"/>
</dbReference>
<gene>
    <name evidence="3" type="ordered locus">Palpr_0957</name>
</gene>
<dbReference type="NCBIfam" id="TIGR00236">
    <property type="entry name" value="wecB"/>
    <property type="match status" value="1"/>
</dbReference>
<dbReference type="InterPro" id="IPR029767">
    <property type="entry name" value="WecB-like"/>
</dbReference>
<dbReference type="SUPFAM" id="SSF53756">
    <property type="entry name" value="UDP-Glycosyltransferase/glycogen phosphorylase"/>
    <property type="match status" value="1"/>
</dbReference>
<dbReference type="KEGG" id="ppn:Palpr_0957"/>
<dbReference type="STRING" id="694427.Palpr_0957"/>
<accession>E4T313</accession>
<evidence type="ECO:0000256" key="1">
    <source>
        <dbReference type="RuleBase" id="RU003513"/>
    </source>
</evidence>
<dbReference type="GO" id="GO:0008761">
    <property type="term" value="F:UDP-N-acetylglucosamine 2-epimerase activity"/>
    <property type="evidence" value="ECO:0007669"/>
    <property type="project" value="UniProtKB-EC"/>
</dbReference>
<dbReference type="AlphaFoldDB" id="E4T313"/>
<dbReference type="RefSeq" id="WP_013444476.1">
    <property type="nucleotide sequence ID" value="NC_014734.1"/>
</dbReference>
<dbReference type="PANTHER" id="PTHR43174">
    <property type="entry name" value="UDP-N-ACETYLGLUCOSAMINE 2-EPIMERASE"/>
    <property type="match status" value="1"/>
</dbReference>
<keyword evidence="4" id="KW-1185">Reference proteome</keyword>
<dbReference type="PANTHER" id="PTHR43174:SF1">
    <property type="entry name" value="UDP-N-ACETYLGLUCOSAMINE 2-EPIMERASE"/>
    <property type="match status" value="1"/>
</dbReference>
<comment type="similarity">
    <text evidence="1">Belongs to the UDP-N-acetylglucosamine 2-epimerase family.</text>
</comment>
<dbReference type="Gene3D" id="3.40.50.2000">
    <property type="entry name" value="Glycogen Phosphorylase B"/>
    <property type="match status" value="2"/>
</dbReference>
<dbReference type="Proteomes" id="UP000008718">
    <property type="component" value="Chromosome"/>
</dbReference>
<evidence type="ECO:0000313" key="4">
    <source>
        <dbReference type="Proteomes" id="UP000008718"/>
    </source>
</evidence>
<protein>
    <submittedName>
        <fullName evidence="3">UDP-N-acetylglucosamine 2-epimerase</fullName>
        <ecNumber evidence="3">5.1.3.14</ecNumber>
    </submittedName>
</protein>
<dbReference type="CDD" id="cd03786">
    <property type="entry name" value="GTB_UDP-GlcNAc_2-Epimerase"/>
    <property type="match status" value="1"/>
</dbReference>
<dbReference type="eggNOG" id="COG0381">
    <property type="taxonomic scope" value="Bacteria"/>
</dbReference>
<feature type="domain" description="UDP-N-acetylglucosamine 2-epimerase" evidence="2">
    <location>
        <begin position="28"/>
        <end position="366"/>
    </location>
</feature>
<evidence type="ECO:0000259" key="2">
    <source>
        <dbReference type="Pfam" id="PF02350"/>
    </source>
</evidence>
<proteinExistence type="inferred from homology"/>